<evidence type="ECO:0000313" key="6">
    <source>
        <dbReference type="Proteomes" id="UP001165293"/>
    </source>
</evidence>
<dbReference type="InterPro" id="IPR016047">
    <property type="entry name" value="M23ase_b-sheet_dom"/>
</dbReference>
<dbReference type="InterPro" id="IPR011055">
    <property type="entry name" value="Dup_hybrid_motif"/>
</dbReference>
<evidence type="ECO:0000256" key="3">
    <source>
        <dbReference type="SAM" id="SignalP"/>
    </source>
</evidence>
<dbReference type="PANTHER" id="PTHR21666">
    <property type="entry name" value="PEPTIDASE-RELATED"/>
    <property type="match status" value="1"/>
</dbReference>
<proteinExistence type="predicted"/>
<keyword evidence="6" id="KW-1185">Reference proteome</keyword>
<keyword evidence="1" id="KW-0175">Coiled coil</keyword>
<dbReference type="Gene3D" id="2.70.70.10">
    <property type="entry name" value="Glucose Permease (Domain IIA)"/>
    <property type="match status" value="1"/>
</dbReference>
<comment type="caution">
    <text evidence="5">The sequence shown here is derived from an EMBL/GenBank/DDBJ whole genome shotgun (WGS) entry which is preliminary data.</text>
</comment>
<accession>A0ABS8JKW3</accession>
<dbReference type="PANTHER" id="PTHR21666:SF270">
    <property type="entry name" value="MUREIN HYDROLASE ACTIVATOR ENVC"/>
    <property type="match status" value="1"/>
</dbReference>
<reference evidence="5" key="1">
    <citation type="submission" date="2021-10" db="EMBL/GenBank/DDBJ databases">
        <authorList>
            <person name="Lyu M."/>
            <person name="Wang X."/>
            <person name="Meng X."/>
            <person name="Xu K."/>
        </authorList>
    </citation>
    <scope>NUCLEOTIDE SEQUENCE</scope>
    <source>
        <strain evidence="5">A6</strain>
    </source>
</reference>
<organism evidence="5 6">
    <name type="scientific">Noviluteimonas lactosilytica</name>
    <dbReference type="NCBI Taxonomy" id="2888523"/>
    <lineage>
        <taxon>Bacteria</taxon>
        <taxon>Pseudomonadati</taxon>
        <taxon>Pseudomonadota</taxon>
        <taxon>Gammaproteobacteria</taxon>
        <taxon>Lysobacterales</taxon>
        <taxon>Lysobacteraceae</taxon>
        <taxon>Noviluteimonas</taxon>
    </lineage>
</organism>
<dbReference type="InterPro" id="IPR050570">
    <property type="entry name" value="Cell_wall_metabolism_enzyme"/>
</dbReference>
<protein>
    <submittedName>
        <fullName evidence="5">Peptidoglycan DD-metalloendopeptidase family protein</fullName>
    </submittedName>
</protein>
<feature type="compositionally biased region" description="Basic and acidic residues" evidence="2">
    <location>
        <begin position="249"/>
        <end position="259"/>
    </location>
</feature>
<keyword evidence="3" id="KW-0732">Signal</keyword>
<feature type="coiled-coil region" evidence="1">
    <location>
        <begin position="25"/>
        <end position="108"/>
    </location>
</feature>
<feature type="signal peptide" evidence="3">
    <location>
        <begin position="1"/>
        <end position="22"/>
    </location>
</feature>
<feature type="domain" description="M23ase beta-sheet core" evidence="4">
    <location>
        <begin position="313"/>
        <end position="407"/>
    </location>
</feature>
<feature type="chain" id="PRO_5046545235" evidence="3">
    <location>
        <begin position="23"/>
        <end position="414"/>
    </location>
</feature>
<dbReference type="Gene3D" id="6.10.250.3150">
    <property type="match status" value="1"/>
</dbReference>
<dbReference type="Pfam" id="PF01551">
    <property type="entry name" value="Peptidase_M23"/>
    <property type="match status" value="1"/>
</dbReference>
<feature type="compositionally biased region" description="Polar residues" evidence="2">
    <location>
        <begin position="268"/>
        <end position="285"/>
    </location>
</feature>
<dbReference type="RefSeq" id="WP_230527994.1">
    <property type="nucleotide sequence ID" value="NZ_JAJGAK010000004.1"/>
</dbReference>
<dbReference type="SUPFAM" id="SSF51261">
    <property type="entry name" value="Duplicated hybrid motif"/>
    <property type="match status" value="1"/>
</dbReference>
<evidence type="ECO:0000259" key="4">
    <source>
        <dbReference type="Pfam" id="PF01551"/>
    </source>
</evidence>
<dbReference type="Proteomes" id="UP001165293">
    <property type="component" value="Unassembled WGS sequence"/>
</dbReference>
<feature type="region of interest" description="Disordered" evidence="2">
    <location>
        <begin position="249"/>
        <end position="288"/>
    </location>
</feature>
<evidence type="ECO:0000256" key="2">
    <source>
        <dbReference type="SAM" id="MobiDB-lite"/>
    </source>
</evidence>
<evidence type="ECO:0000313" key="5">
    <source>
        <dbReference type="EMBL" id="MCC8364192.1"/>
    </source>
</evidence>
<dbReference type="CDD" id="cd12797">
    <property type="entry name" value="M23_peptidase"/>
    <property type="match status" value="1"/>
</dbReference>
<dbReference type="EMBL" id="JAJGAK010000004">
    <property type="protein sequence ID" value="MCC8364192.1"/>
    <property type="molecule type" value="Genomic_DNA"/>
</dbReference>
<evidence type="ECO:0000256" key="1">
    <source>
        <dbReference type="SAM" id="Coils"/>
    </source>
</evidence>
<gene>
    <name evidence="5" type="ORF">LK996_14030</name>
</gene>
<sequence>MRTHLALALAVALTTAAGPASSQNSKDTEQRLKQVRTELKSVAAERRKIEGQRGDASRKLRAADEEVGRVGRAVRDTERALARDTQALAELQQRRDTLNAGLAARREELAQLLRAAYTVGDDTPLKALLAQDRVDDAQRTLAYHRYAQRDRAARMQAIVQELQEVDALEREITERRTALDNDRRKQRDQLASLETARRDRAKLVDQLDEKYKDRATRERALGQDAKALQQLLAQLRAAAAKAARDKAAADKRAAAERRAATAKPKAGDNTTASVTPLRRNTTTGPALQVGGLSWPVNGSLLARYGGPMPDGRTSQGVLIAAPAGTTVKAVADGRVVFADWMNGYGLILIIDHGNGYMSLYAHNDALLRDAGDAVRRGEALASVGNSGGQGRAALYFELRRNGQPVNPDAWLKRQ</sequence>
<name>A0ABS8JKW3_9GAMM</name>